<keyword evidence="2" id="KW-0689">Ribosomal protein</keyword>
<evidence type="ECO:0000313" key="2">
    <source>
        <dbReference type="EMBL" id="TYJ97312.1"/>
    </source>
</evidence>
<reference evidence="3 4" key="1">
    <citation type="submission" date="2019-08" db="EMBL/GenBank/DDBJ databases">
        <title>Draft genome sequences of two oriental melons (Cucumis melo L. var makuwa).</title>
        <authorList>
            <person name="Kwon S.-Y."/>
        </authorList>
    </citation>
    <scope>NUCLEOTIDE SEQUENCE [LARGE SCALE GENOMIC DNA]</scope>
    <source>
        <strain evidence="4">cv. Chang Bougi</strain>
        <strain evidence="3">cv. SW 3</strain>
        <tissue evidence="2">Leaf</tissue>
    </source>
</reference>
<proteinExistence type="predicted"/>
<protein>
    <submittedName>
        <fullName evidence="2">60s ribosomal protein l2</fullName>
    </submittedName>
</protein>
<dbReference type="GO" id="GO:0005840">
    <property type="term" value="C:ribosome"/>
    <property type="evidence" value="ECO:0007669"/>
    <property type="project" value="UniProtKB-KW"/>
</dbReference>
<dbReference type="AlphaFoldDB" id="A0A5D3BBV8"/>
<dbReference type="Proteomes" id="UP000321947">
    <property type="component" value="Unassembled WGS sequence"/>
</dbReference>
<accession>A0A5D3BBV8</accession>
<dbReference type="EMBL" id="SSTD01018933">
    <property type="protein sequence ID" value="TYJ97312.1"/>
    <property type="molecule type" value="Genomic_DNA"/>
</dbReference>
<name>A0A5D3BBV8_CUCMM</name>
<organism evidence="2 4">
    <name type="scientific">Cucumis melo var. makuwa</name>
    <name type="common">Oriental melon</name>
    <dbReference type="NCBI Taxonomy" id="1194695"/>
    <lineage>
        <taxon>Eukaryota</taxon>
        <taxon>Viridiplantae</taxon>
        <taxon>Streptophyta</taxon>
        <taxon>Embryophyta</taxon>
        <taxon>Tracheophyta</taxon>
        <taxon>Spermatophyta</taxon>
        <taxon>Magnoliopsida</taxon>
        <taxon>eudicotyledons</taxon>
        <taxon>Gunneridae</taxon>
        <taxon>Pentapetalae</taxon>
        <taxon>rosids</taxon>
        <taxon>fabids</taxon>
        <taxon>Cucurbitales</taxon>
        <taxon>Cucurbitaceae</taxon>
        <taxon>Benincaseae</taxon>
        <taxon>Cucumis</taxon>
    </lineage>
</organism>
<sequence>MTIERFSLSIPSHTGREVKWQGHMLVWLFVEYSSHPNKDLIGEWGKAHKAPVEREGLLARMLMGAGLFEKAPADSET</sequence>
<dbReference type="Proteomes" id="UP000321393">
    <property type="component" value="Unassembled WGS sequence"/>
</dbReference>
<dbReference type="OrthoDB" id="1727761at2759"/>
<gene>
    <name evidence="2" type="ORF">E5676_scaffold194G001170</name>
    <name evidence="1" type="ORF">E6C27_scaffold848G00670</name>
</gene>
<evidence type="ECO:0000313" key="4">
    <source>
        <dbReference type="Proteomes" id="UP000321947"/>
    </source>
</evidence>
<dbReference type="EMBL" id="SSTE01022690">
    <property type="protein sequence ID" value="KAA0031822.1"/>
    <property type="molecule type" value="Genomic_DNA"/>
</dbReference>
<keyword evidence="2" id="KW-0687">Ribonucleoprotein</keyword>
<evidence type="ECO:0000313" key="3">
    <source>
        <dbReference type="Proteomes" id="UP000321393"/>
    </source>
</evidence>
<evidence type="ECO:0000313" key="1">
    <source>
        <dbReference type="EMBL" id="KAA0031822.1"/>
    </source>
</evidence>
<comment type="caution">
    <text evidence="2">The sequence shown here is derived from an EMBL/GenBank/DDBJ whole genome shotgun (WGS) entry which is preliminary data.</text>
</comment>